<evidence type="ECO:0000313" key="1">
    <source>
        <dbReference type="EMBL" id="ORJ23109.1"/>
    </source>
</evidence>
<accession>A0ABX3U6D7</accession>
<name>A0ABX3U6D7_9GAMM</name>
<dbReference type="EMBL" id="MRWD01000002">
    <property type="protein sequence ID" value="ORJ23109.1"/>
    <property type="molecule type" value="Genomic_DNA"/>
</dbReference>
<proteinExistence type="predicted"/>
<comment type="caution">
    <text evidence="1">The sequence shown here is derived from an EMBL/GenBank/DDBJ whole genome shotgun (WGS) entry which is preliminary data.</text>
</comment>
<organism evidence="1 2">
    <name type="scientific">Rouxiella silvae</name>
    <dbReference type="NCBI Taxonomy" id="1646373"/>
    <lineage>
        <taxon>Bacteria</taxon>
        <taxon>Pseudomonadati</taxon>
        <taxon>Pseudomonadota</taxon>
        <taxon>Gammaproteobacteria</taxon>
        <taxon>Enterobacterales</taxon>
        <taxon>Yersiniaceae</taxon>
        <taxon>Rouxiella</taxon>
    </lineage>
</organism>
<keyword evidence="2" id="KW-1185">Reference proteome</keyword>
<reference evidence="1 2" key="1">
    <citation type="journal article" date="2017" name="Int. J. Syst. Evol. Microbiol.">
        <title>Rouxiella badensis sp. nov. and Rouxiella silvae sp. nov. isolated from peat bog soil in Germany and emendation of the genus description.</title>
        <authorList>
            <person name="Le Fleche-Mateos A."/>
            <person name="Kugler J.H."/>
            <person name="Hansen S.H."/>
            <person name="Syldatk C."/>
            <person name="Hausmann R."/>
            <person name="Lomprez F."/>
            <person name="Vandenbogaert M."/>
            <person name="Manuguerra J.C."/>
            <person name="Grimont P.A."/>
        </authorList>
    </citation>
    <scope>NUCLEOTIDE SEQUENCE [LARGE SCALE GENOMIC DNA]</scope>
    <source>
        <strain evidence="1 2">213</strain>
    </source>
</reference>
<protein>
    <submittedName>
        <fullName evidence="1">Uncharacterized protein</fullName>
    </submittedName>
</protein>
<evidence type="ECO:0000313" key="2">
    <source>
        <dbReference type="Proteomes" id="UP000192722"/>
    </source>
</evidence>
<sequence length="74" mass="8904">MRLHCQRQFCDGDPLLPAMTERTKQSRLALLSLRQIFSRFSFIRQAGKVMNKENAMTWHYGIMTQLFWEYLFSE</sequence>
<dbReference type="Proteomes" id="UP000192722">
    <property type="component" value="Unassembled WGS sequence"/>
</dbReference>
<gene>
    <name evidence="1" type="ORF">BS639_01820</name>
</gene>